<dbReference type="KEGG" id="plut:EI981_24310"/>
<name>A0A3S9V3V7_9BACL</name>
<dbReference type="EMBL" id="CP034346">
    <property type="protein sequence ID" value="AZS17237.1"/>
    <property type="molecule type" value="Genomic_DNA"/>
</dbReference>
<keyword evidence="3" id="KW-1185">Reference proteome</keyword>
<keyword evidence="1" id="KW-1133">Transmembrane helix</keyword>
<feature type="transmembrane region" description="Helical" evidence="1">
    <location>
        <begin position="39"/>
        <end position="61"/>
    </location>
</feature>
<evidence type="ECO:0000313" key="3">
    <source>
        <dbReference type="Proteomes" id="UP000270678"/>
    </source>
</evidence>
<proteinExistence type="predicted"/>
<dbReference type="AlphaFoldDB" id="A0A3S9V3V7"/>
<protein>
    <submittedName>
        <fullName evidence="2">SigmaY antisigma factor component</fullName>
    </submittedName>
</protein>
<gene>
    <name evidence="2" type="ORF">EI981_24310</name>
</gene>
<dbReference type="Proteomes" id="UP000270678">
    <property type="component" value="Chromosome"/>
</dbReference>
<evidence type="ECO:0000256" key="1">
    <source>
        <dbReference type="SAM" id="Phobius"/>
    </source>
</evidence>
<dbReference type="RefSeq" id="WP_127002610.1">
    <property type="nucleotide sequence ID" value="NZ_CP034346.1"/>
</dbReference>
<sequence length="70" mass="8281">MKTDSLPLWAWLLIGLTLLTQGIYMFLDARRRGGRAWLWGLWGLTSFPLPSVVYLIVVWLYSRRKKKSRK</sequence>
<accession>A0A3S9V3V7</accession>
<evidence type="ECO:0000313" key="2">
    <source>
        <dbReference type="EMBL" id="AZS17237.1"/>
    </source>
</evidence>
<keyword evidence="1" id="KW-0812">Transmembrane</keyword>
<reference evidence="3" key="1">
    <citation type="submission" date="2018-12" db="EMBL/GenBank/DDBJ databases">
        <title>Complete genome sequence of Paenibacillus sp. MBLB1234.</title>
        <authorList>
            <person name="Nam Y.-D."/>
            <person name="Kang J."/>
            <person name="Chung W.-H."/>
            <person name="Park Y.S."/>
        </authorList>
    </citation>
    <scope>NUCLEOTIDE SEQUENCE [LARGE SCALE GENOMIC DNA]</scope>
    <source>
        <strain evidence="3">MBLB1234</strain>
    </source>
</reference>
<organism evidence="2 3">
    <name type="scientific">Paenibacillus lutimineralis</name>
    <dbReference type="NCBI Taxonomy" id="2707005"/>
    <lineage>
        <taxon>Bacteria</taxon>
        <taxon>Bacillati</taxon>
        <taxon>Bacillota</taxon>
        <taxon>Bacilli</taxon>
        <taxon>Bacillales</taxon>
        <taxon>Paenibacillaceae</taxon>
        <taxon>Paenibacillus</taxon>
    </lineage>
</organism>
<keyword evidence="1" id="KW-0472">Membrane</keyword>
<feature type="transmembrane region" description="Helical" evidence="1">
    <location>
        <begin position="7"/>
        <end position="27"/>
    </location>
</feature>